<sequence length="81" mass="9224">MHAAVAFMQVNLETKALVKLMEAVRTNCNDRYDEICHQWKGKVLGPKPVACFAKLEMVKARELAIEVGKIYSRVLSILYIE</sequence>
<dbReference type="Proteomes" id="UP000028990">
    <property type="component" value="Unassembled WGS sequence"/>
</dbReference>
<dbReference type="GO" id="GO:0005840">
    <property type="term" value="C:ribosome"/>
    <property type="evidence" value="ECO:0007669"/>
    <property type="project" value="UniProtKB-KW"/>
</dbReference>
<protein>
    <submittedName>
        <fullName evidence="1">60S ribosomal protein L7a</fullName>
    </submittedName>
</protein>
<evidence type="ECO:0000313" key="1">
    <source>
        <dbReference type="EMBL" id="KFO23011.1"/>
    </source>
</evidence>
<proteinExistence type="predicted"/>
<dbReference type="InterPro" id="IPR029064">
    <property type="entry name" value="Ribosomal_eL30-like_sf"/>
</dbReference>
<dbReference type="EMBL" id="KN123860">
    <property type="protein sequence ID" value="KFO23011.1"/>
    <property type="molecule type" value="Genomic_DNA"/>
</dbReference>
<keyword evidence="2" id="KW-1185">Reference proteome</keyword>
<accession>A0A091DJN7</accession>
<keyword evidence="1" id="KW-0689">Ribosomal protein</keyword>
<dbReference type="Gene3D" id="3.30.1330.30">
    <property type="match status" value="1"/>
</dbReference>
<name>A0A091DJN7_FUKDA</name>
<keyword evidence="1" id="KW-0687">Ribonucleoprotein</keyword>
<reference evidence="1 2" key="1">
    <citation type="submission" date="2013-11" db="EMBL/GenBank/DDBJ databases">
        <title>The Damaraland mole rat (Fukomys damarensis) genome and evolution of African mole rats.</title>
        <authorList>
            <person name="Gladyshev V.N."/>
            <person name="Fang X."/>
        </authorList>
    </citation>
    <scope>NUCLEOTIDE SEQUENCE [LARGE SCALE GENOMIC DNA]</scope>
    <source>
        <tissue evidence="1">Liver</tissue>
    </source>
</reference>
<organism evidence="1 2">
    <name type="scientific">Fukomys damarensis</name>
    <name type="common">Damaraland mole rat</name>
    <name type="synonym">Cryptomys damarensis</name>
    <dbReference type="NCBI Taxonomy" id="885580"/>
    <lineage>
        <taxon>Eukaryota</taxon>
        <taxon>Metazoa</taxon>
        <taxon>Chordata</taxon>
        <taxon>Craniata</taxon>
        <taxon>Vertebrata</taxon>
        <taxon>Euteleostomi</taxon>
        <taxon>Mammalia</taxon>
        <taxon>Eutheria</taxon>
        <taxon>Euarchontoglires</taxon>
        <taxon>Glires</taxon>
        <taxon>Rodentia</taxon>
        <taxon>Hystricomorpha</taxon>
        <taxon>Bathyergidae</taxon>
        <taxon>Fukomys</taxon>
    </lineage>
</organism>
<gene>
    <name evidence="1" type="ORF">H920_15584</name>
</gene>
<dbReference type="AlphaFoldDB" id="A0A091DJN7"/>
<evidence type="ECO:0000313" key="2">
    <source>
        <dbReference type="Proteomes" id="UP000028990"/>
    </source>
</evidence>